<proteinExistence type="inferred from homology"/>
<dbReference type="GO" id="GO:0006508">
    <property type="term" value="P:proteolysis"/>
    <property type="evidence" value="ECO:0007669"/>
    <property type="project" value="UniProtKB-KW"/>
</dbReference>
<dbReference type="AlphaFoldDB" id="A0A1B7K1G3"/>
<dbReference type="Gene3D" id="3.90.1720.10">
    <property type="entry name" value="endopeptidase domain like (from Nostoc punctiforme)"/>
    <property type="match status" value="1"/>
</dbReference>
<dbReference type="InterPro" id="IPR037518">
    <property type="entry name" value="MPN"/>
</dbReference>
<dbReference type="InterPro" id="IPR000064">
    <property type="entry name" value="NLP_P60_dom"/>
</dbReference>
<dbReference type="PATRIC" id="fig|1354272.4.peg.673"/>
<dbReference type="OrthoDB" id="1494599at2"/>
<dbReference type="SUPFAM" id="SSF54001">
    <property type="entry name" value="Cysteine proteinases"/>
    <property type="match status" value="1"/>
</dbReference>
<evidence type="ECO:0000256" key="6">
    <source>
        <dbReference type="ARBA" id="ARBA00022833"/>
    </source>
</evidence>
<dbReference type="PANTHER" id="PTHR34858">
    <property type="entry name" value="CYSO-CYSTEINE PEPTIDASE"/>
    <property type="match status" value="1"/>
</dbReference>
<keyword evidence="7" id="KW-0482">Metalloprotease</keyword>
<dbReference type="GO" id="GO:0008270">
    <property type="term" value="F:zinc ion binding"/>
    <property type="evidence" value="ECO:0007669"/>
    <property type="project" value="TreeGrafter"/>
</dbReference>
<evidence type="ECO:0000256" key="3">
    <source>
        <dbReference type="ARBA" id="ARBA00022723"/>
    </source>
</evidence>
<dbReference type="Proteomes" id="UP000078224">
    <property type="component" value="Unassembled WGS sequence"/>
</dbReference>
<dbReference type="GO" id="GO:0008235">
    <property type="term" value="F:metalloexopeptidase activity"/>
    <property type="evidence" value="ECO:0007669"/>
    <property type="project" value="TreeGrafter"/>
</dbReference>
<evidence type="ECO:0000259" key="9">
    <source>
        <dbReference type="PROSITE" id="PS51935"/>
    </source>
</evidence>
<keyword evidence="2" id="KW-0645">Protease</keyword>
<evidence type="ECO:0000256" key="7">
    <source>
        <dbReference type="ARBA" id="ARBA00023049"/>
    </source>
</evidence>
<dbReference type="Gene3D" id="3.40.140.10">
    <property type="entry name" value="Cytidine Deaminase, domain 2"/>
    <property type="match status" value="1"/>
</dbReference>
<organism evidence="10 11">
    <name type="scientific">Providencia heimbachae ATCC 35613</name>
    <dbReference type="NCBI Taxonomy" id="1354272"/>
    <lineage>
        <taxon>Bacteria</taxon>
        <taxon>Pseudomonadati</taxon>
        <taxon>Pseudomonadota</taxon>
        <taxon>Gammaproteobacteria</taxon>
        <taxon>Enterobacterales</taxon>
        <taxon>Morganellaceae</taxon>
        <taxon>Providencia</taxon>
    </lineage>
</organism>
<gene>
    <name evidence="10" type="ORF">M998_0657</name>
</gene>
<feature type="domain" description="NlpC/P60" evidence="9">
    <location>
        <begin position="92"/>
        <end position="234"/>
    </location>
</feature>
<accession>A0A1B7K1G3</accession>
<dbReference type="PROSITE" id="PS51935">
    <property type="entry name" value="NLPC_P60"/>
    <property type="match status" value="1"/>
</dbReference>
<evidence type="ECO:0000256" key="5">
    <source>
        <dbReference type="ARBA" id="ARBA00022807"/>
    </source>
</evidence>
<dbReference type="PANTHER" id="PTHR34858:SF1">
    <property type="entry name" value="CYSO-CYSTEINE PEPTIDASE"/>
    <property type="match status" value="1"/>
</dbReference>
<dbReference type="InterPro" id="IPR038765">
    <property type="entry name" value="Papain-like_cys_pep_sf"/>
</dbReference>
<dbReference type="RefSeq" id="WP_068907499.1">
    <property type="nucleotide sequence ID" value="NZ_LXEW01000013.1"/>
</dbReference>
<protein>
    <submittedName>
        <fullName evidence="10">Phage tail assembly protein</fullName>
    </submittedName>
</protein>
<keyword evidence="11" id="KW-1185">Reference proteome</keyword>
<keyword evidence="3" id="KW-0479">Metal-binding</keyword>
<keyword evidence="6" id="KW-0862">Zinc</keyword>
<evidence type="ECO:0000313" key="10">
    <source>
        <dbReference type="EMBL" id="OAT53976.1"/>
    </source>
</evidence>
<comment type="similarity">
    <text evidence="1">Belongs to the peptidase C40 family.</text>
</comment>
<dbReference type="InterPro" id="IPR051929">
    <property type="entry name" value="VirAsm_ModProt"/>
</dbReference>
<evidence type="ECO:0000313" key="11">
    <source>
        <dbReference type="Proteomes" id="UP000078224"/>
    </source>
</evidence>
<reference evidence="10 11" key="1">
    <citation type="submission" date="2016-04" db="EMBL/GenBank/DDBJ databases">
        <title>ATOL: Assembling a taxonomically balanced genome-scale reconstruction of the evolutionary history of the Enterobacteriaceae.</title>
        <authorList>
            <person name="Plunkett G.III."/>
            <person name="Neeno-Eckwall E.C."/>
            <person name="Glasner J.D."/>
            <person name="Perna N.T."/>
        </authorList>
    </citation>
    <scope>NUCLEOTIDE SEQUENCE [LARGE SCALE GENOMIC DNA]</scope>
    <source>
        <strain evidence="10 11">ATCC 35613</strain>
    </source>
</reference>
<dbReference type="GO" id="GO:0008234">
    <property type="term" value="F:cysteine-type peptidase activity"/>
    <property type="evidence" value="ECO:0007669"/>
    <property type="project" value="UniProtKB-KW"/>
</dbReference>
<dbReference type="Pfam" id="PF00877">
    <property type="entry name" value="NLPC_P60"/>
    <property type="match status" value="1"/>
</dbReference>
<feature type="domain" description="MPN" evidence="8">
    <location>
        <begin position="1"/>
        <end position="123"/>
    </location>
</feature>
<dbReference type="PROSITE" id="PS50249">
    <property type="entry name" value="MPN"/>
    <property type="match status" value="1"/>
</dbReference>
<evidence type="ECO:0000256" key="2">
    <source>
        <dbReference type="ARBA" id="ARBA00022670"/>
    </source>
</evidence>
<evidence type="ECO:0000259" key="8">
    <source>
        <dbReference type="PROSITE" id="PS50249"/>
    </source>
</evidence>
<dbReference type="SMART" id="SM00232">
    <property type="entry name" value="JAB_MPN"/>
    <property type="match status" value="1"/>
</dbReference>
<dbReference type="SUPFAM" id="SSF102712">
    <property type="entry name" value="JAB1/MPN domain"/>
    <property type="match status" value="1"/>
</dbReference>
<evidence type="ECO:0000256" key="1">
    <source>
        <dbReference type="ARBA" id="ARBA00007074"/>
    </source>
</evidence>
<dbReference type="CDD" id="cd08073">
    <property type="entry name" value="MPN_NLPC_P60"/>
    <property type="match status" value="1"/>
</dbReference>
<name>A0A1B7K1G3_9GAMM</name>
<dbReference type="InterPro" id="IPR000555">
    <property type="entry name" value="JAMM/MPN+_dom"/>
</dbReference>
<dbReference type="InterPro" id="IPR028090">
    <property type="entry name" value="JAB_dom_prok"/>
</dbReference>
<sequence>MITKKISEVIFQHVKAEYPKEACGVICQKSRVKQYFPCRNLSSNPIDHFELSPEDYALAEDWGKPIAIVHSHCGDGVTTQPSEIDKLQCDVTELPWVIVSWPEGDLRVISPRGERKLEERPFVLGHADCWSLIMDYYYQQHGITLNNYSIERRWWEEGESRYMDNWQKEGFVEFSGEPKDGDMVIMQVQANVPNHAGVLVNNGMLLHHLYGQLSRIIPYSDYWRDRTIKIVRRKELI</sequence>
<keyword evidence="5" id="KW-0788">Thiol protease</keyword>
<comment type="caution">
    <text evidence="10">The sequence shown here is derived from an EMBL/GenBank/DDBJ whole genome shotgun (WGS) entry which is preliminary data.</text>
</comment>
<dbReference type="Pfam" id="PF14464">
    <property type="entry name" value="Prok-JAB"/>
    <property type="match status" value="1"/>
</dbReference>
<dbReference type="EMBL" id="LXEW01000013">
    <property type="protein sequence ID" value="OAT53976.1"/>
    <property type="molecule type" value="Genomic_DNA"/>
</dbReference>
<evidence type="ECO:0000256" key="4">
    <source>
        <dbReference type="ARBA" id="ARBA00022801"/>
    </source>
</evidence>
<keyword evidence="4" id="KW-0378">Hydrolase</keyword>